<evidence type="ECO:0000313" key="11">
    <source>
        <dbReference type="Proteomes" id="UP000297031"/>
    </source>
</evidence>
<comment type="cofactor">
    <cofactor evidence="2">
        <name>Mg(2+)</name>
        <dbReference type="ChEBI" id="CHEBI:18420"/>
    </cofactor>
</comment>
<dbReference type="GO" id="GO:0004156">
    <property type="term" value="F:dihydropteroate synthase activity"/>
    <property type="evidence" value="ECO:0007669"/>
    <property type="project" value="UniProtKB-EC"/>
</dbReference>
<evidence type="ECO:0000256" key="5">
    <source>
        <dbReference type="ARBA" id="ARBA00022679"/>
    </source>
</evidence>
<keyword evidence="11" id="KW-1185">Reference proteome</keyword>
<evidence type="ECO:0000256" key="2">
    <source>
        <dbReference type="ARBA" id="ARBA00001946"/>
    </source>
</evidence>
<dbReference type="InterPro" id="IPR045031">
    <property type="entry name" value="DHP_synth-like"/>
</dbReference>
<dbReference type="Proteomes" id="UP000297031">
    <property type="component" value="Chromosome"/>
</dbReference>
<dbReference type="InterPro" id="IPR000489">
    <property type="entry name" value="Pterin-binding_dom"/>
</dbReference>
<dbReference type="InterPro" id="IPR006390">
    <property type="entry name" value="DHP_synth_dom"/>
</dbReference>
<reference evidence="10 11" key="1">
    <citation type="submission" date="2019-02" db="EMBL/GenBank/DDBJ databases">
        <title>Isolation and identification of novel species under the genus Muribaculum.</title>
        <authorList>
            <person name="Miyake S."/>
            <person name="Ding Y."/>
            <person name="Low A."/>
            <person name="Soh M."/>
            <person name="Seedorf H."/>
        </authorList>
    </citation>
    <scope>NUCLEOTIDE SEQUENCE [LARGE SCALE GENOMIC DNA]</scope>
    <source>
        <strain evidence="10 11">TLL-A4</strain>
    </source>
</reference>
<dbReference type="GO" id="GO:0046656">
    <property type="term" value="P:folic acid biosynthetic process"/>
    <property type="evidence" value="ECO:0007669"/>
    <property type="project" value="UniProtKB-KW"/>
</dbReference>
<evidence type="ECO:0000256" key="8">
    <source>
        <dbReference type="ARBA" id="ARBA00022909"/>
    </source>
</evidence>
<keyword evidence="5 10" id="KW-0808">Transferase</keyword>
<dbReference type="GO" id="GO:0005829">
    <property type="term" value="C:cytosol"/>
    <property type="evidence" value="ECO:0007669"/>
    <property type="project" value="TreeGrafter"/>
</dbReference>
<dbReference type="NCBIfam" id="TIGR01496">
    <property type="entry name" value="DHPS"/>
    <property type="match status" value="1"/>
</dbReference>
<dbReference type="OrthoDB" id="9811744at2"/>
<dbReference type="Gene3D" id="3.20.20.20">
    <property type="entry name" value="Dihydropteroate synthase-like"/>
    <property type="match status" value="1"/>
</dbReference>
<dbReference type="GO" id="GO:0046872">
    <property type="term" value="F:metal ion binding"/>
    <property type="evidence" value="ECO:0007669"/>
    <property type="project" value="UniProtKB-KW"/>
</dbReference>
<dbReference type="SUPFAM" id="SSF51717">
    <property type="entry name" value="Dihydropteroate synthetase-like"/>
    <property type="match status" value="1"/>
</dbReference>
<keyword evidence="7" id="KW-0460">Magnesium</keyword>
<comment type="pathway">
    <text evidence="3">Cofactor biosynthesis; tetrahydrofolate biosynthesis; 7,8-dihydrofolate from 2-amino-4-hydroxy-6-hydroxymethyl-7,8-dihydropteridine diphosphate and 4-aminobenzoate: step 1/2.</text>
</comment>
<dbReference type="PANTHER" id="PTHR20941:SF1">
    <property type="entry name" value="FOLIC ACID SYNTHESIS PROTEIN FOL1"/>
    <property type="match status" value="1"/>
</dbReference>
<dbReference type="Pfam" id="PF00809">
    <property type="entry name" value="Pterin_bind"/>
    <property type="match status" value="1"/>
</dbReference>
<organism evidence="10 11">
    <name type="scientific">Muribaculum gordoncarteri</name>
    <dbReference type="NCBI Taxonomy" id="2530390"/>
    <lineage>
        <taxon>Bacteria</taxon>
        <taxon>Pseudomonadati</taxon>
        <taxon>Bacteroidota</taxon>
        <taxon>Bacteroidia</taxon>
        <taxon>Bacteroidales</taxon>
        <taxon>Muribaculaceae</taxon>
        <taxon>Muribaculum</taxon>
    </lineage>
</organism>
<evidence type="ECO:0000259" key="9">
    <source>
        <dbReference type="PROSITE" id="PS50972"/>
    </source>
</evidence>
<dbReference type="KEGG" id="mgod:E7746_07890"/>
<name>A0A4P7VRT6_9BACT</name>
<dbReference type="GO" id="GO:0046654">
    <property type="term" value="P:tetrahydrofolate biosynthetic process"/>
    <property type="evidence" value="ECO:0007669"/>
    <property type="project" value="TreeGrafter"/>
</dbReference>
<evidence type="ECO:0000256" key="1">
    <source>
        <dbReference type="ARBA" id="ARBA00000012"/>
    </source>
</evidence>
<proteinExistence type="predicted"/>
<dbReference type="PROSITE" id="PS50972">
    <property type="entry name" value="PTERIN_BINDING"/>
    <property type="match status" value="1"/>
</dbReference>
<feature type="domain" description="Pterin-binding" evidence="9">
    <location>
        <begin position="1"/>
        <end position="251"/>
    </location>
</feature>
<keyword evidence="6" id="KW-0479">Metal-binding</keyword>
<protein>
    <recommendedName>
        <fullName evidence="4">dihydropteroate synthase</fullName>
        <ecNumber evidence="4">2.5.1.15</ecNumber>
    </recommendedName>
</protein>
<evidence type="ECO:0000256" key="6">
    <source>
        <dbReference type="ARBA" id="ARBA00022723"/>
    </source>
</evidence>
<dbReference type="InterPro" id="IPR011005">
    <property type="entry name" value="Dihydropteroate_synth-like_sf"/>
</dbReference>
<dbReference type="CDD" id="cd00739">
    <property type="entry name" value="DHPS"/>
    <property type="match status" value="1"/>
</dbReference>
<evidence type="ECO:0000256" key="7">
    <source>
        <dbReference type="ARBA" id="ARBA00022842"/>
    </source>
</evidence>
<accession>A0A4P7VRT6</accession>
<dbReference type="EMBL" id="CP039393">
    <property type="protein sequence ID" value="QCD37062.1"/>
    <property type="molecule type" value="Genomic_DNA"/>
</dbReference>
<evidence type="ECO:0000256" key="4">
    <source>
        <dbReference type="ARBA" id="ARBA00012458"/>
    </source>
</evidence>
<sequence length="266" mass="29289">MGIINVTPDSFYSESRTQSHDDIALKAKKMLDEGADWLDLGAYSTRPGADDVTPAEEIERLRTGMRAIRSVAPDAIVSIDTFRADVARQAVEELGADMINDISGGLLDDDMPSTIAKLKVPYVLMHTRGTPATMQQLTDYRDVTGDVLAELARRIDIFGMAGVNDIIVDPGFGFAKTVEQNYRLLRDLEAFHVFERPLLVGVSRKSMIYRTFGTTPDEALNGTTVINTIALMAGASVLRVHDAKEAAEAVKIVELTYNDKTWLHLE</sequence>
<comment type="catalytic activity">
    <reaction evidence="1">
        <text>(7,8-dihydropterin-6-yl)methyl diphosphate + 4-aminobenzoate = 7,8-dihydropteroate + diphosphate</text>
        <dbReference type="Rhea" id="RHEA:19949"/>
        <dbReference type="ChEBI" id="CHEBI:17836"/>
        <dbReference type="ChEBI" id="CHEBI:17839"/>
        <dbReference type="ChEBI" id="CHEBI:33019"/>
        <dbReference type="ChEBI" id="CHEBI:72950"/>
        <dbReference type="EC" id="2.5.1.15"/>
    </reaction>
</comment>
<dbReference type="EC" id="2.5.1.15" evidence="4"/>
<keyword evidence="8" id="KW-0289">Folate biosynthesis</keyword>
<evidence type="ECO:0000256" key="3">
    <source>
        <dbReference type="ARBA" id="ARBA00004763"/>
    </source>
</evidence>
<dbReference type="AlphaFoldDB" id="A0A4P7VRT6"/>
<dbReference type="PANTHER" id="PTHR20941">
    <property type="entry name" value="FOLATE SYNTHESIS PROTEINS"/>
    <property type="match status" value="1"/>
</dbReference>
<gene>
    <name evidence="10" type="primary">folP</name>
    <name evidence="10" type="ORF">E7746_07890</name>
</gene>
<evidence type="ECO:0000313" key="10">
    <source>
        <dbReference type="EMBL" id="QCD37062.1"/>
    </source>
</evidence>